<proteinExistence type="predicted"/>
<keyword evidence="8" id="KW-1185">Reference proteome</keyword>
<name>A0ABW3VTL3_9ACTN</name>
<keyword evidence="2 5" id="KW-0812">Transmembrane</keyword>
<reference evidence="8" key="1">
    <citation type="journal article" date="2019" name="Int. J. Syst. Evol. Microbiol.">
        <title>The Global Catalogue of Microorganisms (GCM) 10K type strain sequencing project: providing services to taxonomists for standard genome sequencing and annotation.</title>
        <authorList>
            <consortium name="The Broad Institute Genomics Platform"/>
            <consortium name="The Broad Institute Genome Sequencing Center for Infectious Disease"/>
            <person name="Wu L."/>
            <person name="Ma J."/>
        </authorList>
    </citation>
    <scope>NUCLEOTIDE SEQUENCE [LARGE SCALE GENOMIC DNA]</scope>
    <source>
        <strain evidence="8">CCUG 52478</strain>
    </source>
</reference>
<evidence type="ECO:0000256" key="5">
    <source>
        <dbReference type="SAM" id="Phobius"/>
    </source>
</evidence>
<dbReference type="Proteomes" id="UP001597229">
    <property type="component" value="Unassembled WGS sequence"/>
</dbReference>
<evidence type="ECO:0000259" key="6">
    <source>
        <dbReference type="Pfam" id="PF02656"/>
    </source>
</evidence>
<dbReference type="EMBL" id="JBHTLX010000002">
    <property type="protein sequence ID" value="MFD1246340.1"/>
    <property type="molecule type" value="Genomic_DNA"/>
</dbReference>
<evidence type="ECO:0000256" key="4">
    <source>
        <dbReference type="ARBA" id="ARBA00023136"/>
    </source>
</evidence>
<evidence type="ECO:0000313" key="7">
    <source>
        <dbReference type="EMBL" id="MFD1246340.1"/>
    </source>
</evidence>
<feature type="transmembrane region" description="Helical" evidence="5">
    <location>
        <begin position="42"/>
        <end position="59"/>
    </location>
</feature>
<sequence length="105" mass="11234">MSEPDTGLANERTLLGWQRTALSIVVAAVVLGRLTIGRLGVVAAVLVAAAGLVALWVSVESRWRYAQQRGERSRQRPRRGGRATLSLSVATSLLVLCEALALLRG</sequence>
<protein>
    <submittedName>
        <fullName evidence="7">DUF202 domain-containing protein</fullName>
    </submittedName>
</protein>
<dbReference type="RefSeq" id="WP_367920711.1">
    <property type="nucleotide sequence ID" value="NZ_BAABAC010000036.1"/>
</dbReference>
<gene>
    <name evidence="7" type="ORF">ACFQ3F_00930</name>
</gene>
<dbReference type="InterPro" id="IPR003807">
    <property type="entry name" value="DUF202"/>
</dbReference>
<comment type="caution">
    <text evidence="7">The sequence shown here is derived from an EMBL/GenBank/DDBJ whole genome shotgun (WGS) entry which is preliminary data.</text>
</comment>
<accession>A0ABW3VTL3</accession>
<dbReference type="Pfam" id="PF02656">
    <property type="entry name" value="DUF202"/>
    <property type="match status" value="1"/>
</dbReference>
<evidence type="ECO:0000256" key="2">
    <source>
        <dbReference type="ARBA" id="ARBA00022692"/>
    </source>
</evidence>
<keyword evidence="3 5" id="KW-1133">Transmembrane helix</keyword>
<evidence type="ECO:0000256" key="1">
    <source>
        <dbReference type="ARBA" id="ARBA00004127"/>
    </source>
</evidence>
<keyword evidence="4 5" id="KW-0472">Membrane</keyword>
<comment type="subcellular location">
    <subcellularLocation>
        <location evidence="1">Endomembrane system</location>
        <topology evidence="1">Multi-pass membrane protein</topology>
    </subcellularLocation>
</comment>
<evidence type="ECO:0000313" key="8">
    <source>
        <dbReference type="Proteomes" id="UP001597229"/>
    </source>
</evidence>
<evidence type="ECO:0000256" key="3">
    <source>
        <dbReference type="ARBA" id="ARBA00022989"/>
    </source>
</evidence>
<feature type="transmembrane region" description="Helical" evidence="5">
    <location>
        <begin position="80"/>
        <end position="103"/>
    </location>
</feature>
<feature type="domain" description="DUF202" evidence="6">
    <location>
        <begin position="5"/>
        <end position="67"/>
    </location>
</feature>
<organism evidence="7 8">
    <name type="scientific">Nocardioides ginsengisoli</name>
    <dbReference type="NCBI Taxonomy" id="363868"/>
    <lineage>
        <taxon>Bacteria</taxon>
        <taxon>Bacillati</taxon>
        <taxon>Actinomycetota</taxon>
        <taxon>Actinomycetes</taxon>
        <taxon>Propionibacteriales</taxon>
        <taxon>Nocardioidaceae</taxon>
        <taxon>Nocardioides</taxon>
    </lineage>
</organism>